<comment type="caution">
    <text evidence="1">The sequence shown here is derived from an EMBL/GenBank/DDBJ whole genome shotgun (WGS) entry which is preliminary data.</text>
</comment>
<keyword evidence="2" id="KW-1185">Reference proteome</keyword>
<protein>
    <submittedName>
        <fullName evidence="1">Uncharacterized protein</fullName>
    </submittedName>
</protein>
<dbReference type="EMBL" id="AVGG01000001">
    <property type="protein sequence ID" value="ESU29648.1"/>
    <property type="molecule type" value="Genomic_DNA"/>
</dbReference>
<gene>
    <name evidence="1" type="ORF">FLJC2902T_01200</name>
</gene>
<dbReference type="Proteomes" id="UP000018004">
    <property type="component" value="Unassembled WGS sequence"/>
</dbReference>
<name>V6SSJ7_9FLAO</name>
<evidence type="ECO:0000313" key="1">
    <source>
        <dbReference type="EMBL" id="ESU29648.1"/>
    </source>
</evidence>
<organism evidence="1 2">
    <name type="scientific">Flavobacterium limnosediminis JC2902</name>
    <dbReference type="NCBI Taxonomy" id="1341181"/>
    <lineage>
        <taxon>Bacteria</taxon>
        <taxon>Pseudomonadati</taxon>
        <taxon>Bacteroidota</taxon>
        <taxon>Flavobacteriia</taxon>
        <taxon>Flavobacteriales</taxon>
        <taxon>Flavobacteriaceae</taxon>
        <taxon>Flavobacterium</taxon>
    </lineage>
</organism>
<reference evidence="1 2" key="1">
    <citation type="submission" date="2013-08" db="EMBL/GenBank/DDBJ databases">
        <title>Flavobacterium limnosediminis JC2902 genome sequencing.</title>
        <authorList>
            <person name="Lee K."/>
            <person name="Yi H."/>
            <person name="Park S."/>
            <person name="Chun J."/>
        </authorList>
    </citation>
    <scope>NUCLEOTIDE SEQUENCE [LARGE SCALE GENOMIC DNA]</scope>
    <source>
        <strain evidence="1 2">JC2902</strain>
    </source>
</reference>
<sequence>MLESIEIGVLLLMLFDKKVNDWIEKGISLLFLCLIVTYF</sequence>
<dbReference type="STRING" id="1341181.FLJC2902T_01200"/>
<evidence type="ECO:0000313" key="2">
    <source>
        <dbReference type="Proteomes" id="UP000018004"/>
    </source>
</evidence>
<dbReference type="AlphaFoldDB" id="V6SSJ7"/>
<proteinExistence type="predicted"/>
<accession>V6SSJ7</accession>